<gene>
    <name evidence="8" type="ORF">GPUH_LOCUS15536</name>
</gene>
<evidence type="ECO:0000259" key="7">
    <source>
        <dbReference type="Pfam" id="PF05712"/>
    </source>
</evidence>
<evidence type="ECO:0000256" key="4">
    <source>
        <dbReference type="ARBA" id="ARBA00023163"/>
    </source>
</evidence>
<dbReference type="GO" id="GO:0006325">
    <property type="term" value="P:chromatin organization"/>
    <property type="evidence" value="ECO:0007669"/>
    <property type="project" value="UniProtKB-KW"/>
</dbReference>
<comment type="subcellular location">
    <subcellularLocation>
        <location evidence="1">Nucleus</location>
    </subcellularLocation>
</comment>
<accession>A0A3P7MI62</accession>
<dbReference type="EMBL" id="UYRT01082580">
    <property type="protein sequence ID" value="VDN26190.1"/>
    <property type="molecule type" value="Genomic_DNA"/>
</dbReference>
<feature type="region of interest" description="Disordered" evidence="6">
    <location>
        <begin position="180"/>
        <end position="233"/>
    </location>
</feature>
<dbReference type="PROSITE" id="PS51640">
    <property type="entry name" value="MRG"/>
    <property type="match status" value="1"/>
</dbReference>
<dbReference type="OrthoDB" id="124855at2759"/>
<keyword evidence="4" id="KW-0804">Transcription</keyword>
<dbReference type="Gene3D" id="1.10.274.30">
    <property type="entry name" value="MRG domain"/>
    <property type="match status" value="1"/>
</dbReference>
<evidence type="ECO:0000256" key="1">
    <source>
        <dbReference type="ARBA" id="ARBA00004123"/>
    </source>
</evidence>
<reference evidence="8 9" key="1">
    <citation type="submission" date="2018-11" db="EMBL/GenBank/DDBJ databases">
        <authorList>
            <consortium name="Pathogen Informatics"/>
        </authorList>
    </citation>
    <scope>NUCLEOTIDE SEQUENCE [LARGE SCALE GENOMIC DNA]</scope>
</reference>
<dbReference type="GO" id="GO:0005634">
    <property type="term" value="C:nucleus"/>
    <property type="evidence" value="ECO:0007669"/>
    <property type="project" value="UniProtKB-SubCell"/>
</dbReference>
<evidence type="ECO:0000256" key="3">
    <source>
        <dbReference type="ARBA" id="ARBA00023015"/>
    </source>
</evidence>
<evidence type="ECO:0000313" key="8">
    <source>
        <dbReference type="EMBL" id="VDN26190.1"/>
    </source>
</evidence>
<evidence type="ECO:0000256" key="6">
    <source>
        <dbReference type="SAM" id="MobiDB-lite"/>
    </source>
</evidence>
<dbReference type="PANTHER" id="PTHR10880">
    <property type="entry name" value="MORTALITY FACTOR 4-LIKE PROTEIN"/>
    <property type="match status" value="1"/>
</dbReference>
<dbReference type="GO" id="GO:0035267">
    <property type="term" value="C:NuA4 histone acetyltransferase complex"/>
    <property type="evidence" value="ECO:0007669"/>
    <property type="project" value="TreeGrafter"/>
</dbReference>
<evidence type="ECO:0000256" key="5">
    <source>
        <dbReference type="ARBA" id="ARBA00023242"/>
    </source>
</evidence>
<feature type="compositionally biased region" description="Basic and acidic residues" evidence="6">
    <location>
        <begin position="194"/>
        <end position="220"/>
    </location>
</feature>
<organism evidence="8 9">
    <name type="scientific">Gongylonema pulchrum</name>
    <dbReference type="NCBI Taxonomy" id="637853"/>
    <lineage>
        <taxon>Eukaryota</taxon>
        <taxon>Metazoa</taxon>
        <taxon>Ecdysozoa</taxon>
        <taxon>Nematoda</taxon>
        <taxon>Chromadorea</taxon>
        <taxon>Rhabditida</taxon>
        <taxon>Spirurina</taxon>
        <taxon>Spiruromorpha</taxon>
        <taxon>Spiruroidea</taxon>
        <taxon>Gongylonematidae</taxon>
        <taxon>Gongylonema</taxon>
    </lineage>
</organism>
<dbReference type="Proteomes" id="UP000271098">
    <property type="component" value="Unassembled WGS sequence"/>
</dbReference>
<dbReference type="AlphaFoldDB" id="A0A3P7MI62"/>
<keyword evidence="9" id="KW-1185">Reference proteome</keyword>
<keyword evidence="3" id="KW-0805">Transcription regulation</keyword>
<dbReference type="InterPro" id="IPR008676">
    <property type="entry name" value="MRG"/>
</dbReference>
<keyword evidence="2" id="KW-0156">Chromatin regulator</keyword>
<feature type="domain" description="MRG" evidence="7">
    <location>
        <begin position="71"/>
        <end position="184"/>
    </location>
</feature>
<dbReference type="GO" id="GO:0006355">
    <property type="term" value="P:regulation of DNA-templated transcription"/>
    <property type="evidence" value="ECO:0007669"/>
    <property type="project" value="InterPro"/>
</dbReference>
<proteinExistence type="predicted"/>
<dbReference type="PANTHER" id="PTHR10880:SF48">
    <property type="entry name" value="MORTALITY FACTOR 4 LIKE 2"/>
    <property type="match status" value="1"/>
</dbReference>
<sequence length="245" mass="27913">MQGWNQRHDEKIPHSSTIDRFLAYTPANVERARAEIRDAQARLSSKKKRKSVLDEKRSSGAESRGSTPSDKRSSSLARGANIAIPALLKEILIDDQDMINRQMHLTRVPARVNVIEIIRQDTVTFVYGADGKLLEDNADSLIESSFGLQDYFNCMLGTQLLYKFERPQYADLVASLKDTEKQQEGAKDSKKKRETGEPEPKRKREADEVETKKKPEEGEPKKKKKRTSEEGEGKCSYCITKRFYA</sequence>
<dbReference type="InterPro" id="IPR026541">
    <property type="entry name" value="MRG_dom"/>
</dbReference>
<dbReference type="InterPro" id="IPR038217">
    <property type="entry name" value="MRG_C_sf"/>
</dbReference>
<name>A0A3P7MI62_9BILA</name>
<keyword evidence="5" id="KW-0539">Nucleus</keyword>
<evidence type="ECO:0000256" key="2">
    <source>
        <dbReference type="ARBA" id="ARBA00022853"/>
    </source>
</evidence>
<protein>
    <recommendedName>
        <fullName evidence="7">MRG domain-containing protein</fullName>
    </recommendedName>
</protein>
<feature type="region of interest" description="Disordered" evidence="6">
    <location>
        <begin position="39"/>
        <end position="76"/>
    </location>
</feature>
<evidence type="ECO:0000313" key="9">
    <source>
        <dbReference type="Proteomes" id="UP000271098"/>
    </source>
</evidence>
<dbReference type="Pfam" id="PF05712">
    <property type="entry name" value="MRG"/>
    <property type="match status" value="1"/>
</dbReference>